<accession>A0A6G1DAA3</accession>
<keyword evidence="2" id="KW-1185">Reference proteome</keyword>
<proteinExistence type="predicted"/>
<comment type="caution">
    <text evidence="1">The sequence shown here is derived from an EMBL/GenBank/DDBJ whole genome shotgun (WGS) entry which is preliminary data.</text>
</comment>
<dbReference type="AlphaFoldDB" id="A0A6G1DAA3"/>
<name>A0A6G1DAA3_9ORYZ</name>
<organism evidence="1 2">
    <name type="scientific">Oryza meyeriana var. granulata</name>
    <dbReference type="NCBI Taxonomy" id="110450"/>
    <lineage>
        <taxon>Eukaryota</taxon>
        <taxon>Viridiplantae</taxon>
        <taxon>Streptophyta</taxon>
        <taxon>Embryophyta</taxon>
        <taxon>Tracheophyta</taxon>
        <taxon>Spermatophyta</taxon>
        <taxon>Magnoliopsida</taxon>
        <taxon>Liliopsida</taxon>
        <taxon>Poales</taxon>
        <taxon>Poaceae</taxon>
        <taxon>BOP clade</taxon>
        <taxon>Oryzoideae</taxon>
        <taxon>Oryzeae</taxon>
        <taxon>Oryzinae</taxon>
        <taxon>Oryza</taxon>
        <taxon>Oryza meyeriana</taxon>
    </lineage>
</organism>
<protein>
    <submittedName>
        <fullName evidence="1">Uncharacterized protein</fullName>
    </submittedName>
</protein>
<evidence type="ECO:0000313" key="2">
    <source>
        <dbReference type="Proteomes" id="UP000479710"/>
    </source>
</evidence>
<sequence length="79" mass="7524">MTASDDAAACGAVAEGGLTMAGDSTAGQQHLASFRAMLGDAATVQHAACDGTVEGGCGAACGGAAGRRRHQASTTQLGS</sequence>
<dbReference type="EMBL" id="SPHZ02000006">
    <property type="protein sequence ID" value="KAF0909658.1"/>
    <property type="molecule type" value="Genomic_DNA"/>
</dbReference>
<reference evidence="1 2" key="1">
    <citation type="submission" date="2019-11" db="EMBL/GenBank/DDBJ databases">
        <title>Whole genome sequence of Oryza granulata.</title>
        <authorList>
            <person name="Li W."/>
        </authorList>
    </citation>
    <scope>NUCLEOTIDE SEQUENCE [LARGE SCALE GENOMIC DNA]</scope>
    <source>
        <strain evidence="2">cv. Menghai</strain>
        <tissue evidence="1">Leaf</tissue>
    </source>
</reference>
<dbReference type="Proteomes" id="UP000479710">
    <property type="component" value="Unassembled WGS sequence"/>
</dbReference>
<gene>
    <name evidence="1" type="ORF">E2562_000020</name>
</gene>
<evidence type="ECO:0000313" key="1">
    <source>
        <dbReference type="EMBL" id="KAF0909658.1"/>
    </source>
</evidence>